<evidence type="ECO:0000256" key="1">
    <source>
        <dbReference type="ARBA" id="ARBA00001946"/>
    </source>
</evidence>
<protein>
    <recommendedName>
        <fullName evidence="6 15">Anthranilate synthase component 1</fullName>
        <ecNumber evidence="5 15">4.1.3.27</ecNumber>
    </recommendedName>
</protein>
<comment type="function">
    <text evidence="13 15">Part of a heterotetrameric complex that catalyzes the two-step biosynthesis of anthranilate, an intermediate in the biosynthesis of L-tryptophan. In the first step, the glutamine-binding beta subunit (TrpG) of anthranilate synthase (AS) provides the glutamine amidotransferase activity which generates ammonia as a substrate that, along with chorismate, is used in the second step, catalyzed by the large alpha subunit of AS (TrpE) to produce anthranilate. In the absence of TrpG, TrpE can synthesize anthranilate directly from chorismate and high concentrations of ammonia.</text>
</comment>
<gene>
    <name evidence="15" type="primary">trpE</name>
    <name evidence="18" type="ORF">JOC54_003441</name>
</gene>
<dbReference type="EC" id="4.1.3.27" evidence="5 15"/>
<dbReference type="InterPro" id="IPR005801">
    <property type="entry name" value="ADC_synthase"/>
</dbReference>
<evidence type="ECO:0000256" key="5">
    <source>
        <dbReference type="ARBA" id="ARBA00012266"/>
    </source>
</evidence>
<comment type="pathway">
    <text evidence="2 15">Amino-acid biosynthesis; L-tryptophan biosynthesis; L-tryptophan from chorismate: step 1/5.</text>
</comment>
<comment type="catalytic activity">
    <reaction evidence="14 15">
        <text>chorismate + L-glutamine = anthranilate + pyruvate + L-glutamate + H(+)</text>
        <dbReference type="Rhea" id="RHEA:21732"/>
        <dbReference type="ChEBI" id="CHEBI:15361"/>
        <dbReference type="ChEBI" id="CHEBI:15378"/>
        <dbReference type="ChEBI" id="CHEBI:16567"/>
        <dbReference type="ChEBI" id="CHEBI:29748"/>
        <dbReference type="ChEBI" id="CHEBI:29985"/>
        <dbReference type="ChEBI" id="CHEBI:58359"/>
        <dbReference type="EC" id="4.1.3.27"/>
    </reaction>
</comment>
<comment type="subunit">
    <text evidence="4 15">Heterotetramer consisting of two non-identical subunits: a beta subunit (TrpG) and a large alpha subunit (TrpE).</text>
</comment>
<evidence type="ECO:0000256" key="6">
    <source>
        <dbReference type="ARBA" id="ARBA00020653"/>
    </source>
</evidence>
<dbReference type="Gene3D" id="3.60.120.10">
    <property type="entry name" value="Anthranilate synthase"/>
    <property type="match status" value="1"/>
</dbReference>
<dbReference type="Pfam" id="PF04715">
    <property type="entry name" value="Anth_synt_I_N"/>
    <property type="match status" value="1"/>
</dbReference>
<evidence type="ECO:0000313" key="18">
    <source>
        <dbReference type="EMBL" id="MBM7840161.1"/>
    </source>
</evidence>
<organism evidence="18 19">
    <name type="scientific">Shouchella xiaoxiensis</name>
    <dbReference type="NCBI Taxonomy" id="766895"/>
    <lineage>
        <taxon>Bacteria</taxon>
        <taxon>Bacillati</taxon>
        <taxon>Bacillota</taxon>
        <taxon>Bacilli</taxon>
        <taxon>Bacillales</taxon>
        <taxon>Bacillaceae</taxon>
        <taxon>Shouchella</taxon>
    </lineage>
</organism>
<keyword evidence="8 15" id="KW-0479">Metal-binding</keyword>
<accession>A0ABS2SYQ3</accession>
<dbReference type="PANTHER" id="PTHR11236">
    <property type="entry name" value="AMINOBENZOATE/ANTHRANILATE SYNTHASE"/>
    <property type="match status" value="1"/>
</dbReference>
<evidence type="ECO:0000256" key="15">
    <source>
        <dbReference type="RuleBase" id="RU364045"/>
    </source>
</evidence>
<dbReference type="PANTHER" id="PTHR11236:SF48">
    <property type="entry name" value="ISOCHORISMATE SYNTHASE MENF"/>
    <property type="match status" value="1"/>
</dbReference>
<sequence>MKKTSFLSFNKSYDSYGLCFYRDRVFADGLTPTQLFQSFQEEAVFLLESNDSQSEWSNFSFIGLNPLYELIESNGSYLTICLKTKHTLVQASTFRECYDQFIAILQPEPMPLDIPFQGGAVGYVSYDAVFEMEPKLKRTDKQKSTVPKRHFVFCETIVALNERTKELTIVHHLHTKKGLAKQAYDTAESEVQSLLQKVITAKPLDLLPIKAEGVNPLPFQANYSKETFMADVNRVKKYIKQGDVFQTVLSQRFDIAITCSGFELYRVLRLVNPSPYLFYLKIGEKEIIGSSPEKLIEVRGHHLEIHPIAGTRKRGLTEVEDRALAEELLSDEKEIAEHTMLVDLARNDLGRVSEYGTVKVDSFLEIGRFSHVMHLCSKVTGKLREDQTAEDALQAAFPAGTLSGAPKVRAMEIIEELEPTERGIYGGAICYLDYNGQLDSCIAIRTIVLEDGIASVQAGAGVVADSDPLSEYEETINKAKAMMNAINQAEHRFGKVVSYD</sequence>
<name>A0ABS2SYQ3_9BACI</name>
<evidence type="ECO:0000256" key="14">
    <source>
        <dbReference type="ARBA" id="ARBA00047683"/>
    </source>
</evidence>
<keyword evidence="12 15" id="KW-0456">Lyase</keyword>
<evidence type="ECO:0000259" key="16">
    <source>
        <dbReference type="Pfam" id="PF00425"/>
    </source>
</evidence>
<evidence type="ECO:0000256" key="13">
    <source>
        <dbReference type="ARBA" id="ARBA00025634"/>
    </source>
</evidence>
<evidence type="ECO:0000256" key="8">
    <source>
        <dbReference type="ARBA" id="ARBA00022723"/>
    </source>
</evidence>
<evidence type="ECO:0000256" key="9">
    <source>
        <dbReference type="ARBA" id="ARBA00022822"/>
    </source>
</evidence>
<dbReference type="NCBIfam" id="TIGR00564">
    <property type="entry name" value="trpE_most"/>
    <property type="match status" value="1"/>
</dbReference>
<evidence type="ECO:0000256" key="7">
    <source>
        <dbReference type="ARBA" id="ARBA00022605"/>
    </source>
</evidence>
<dbReference type="Pfam" id="PF00425">
    <property type="entry name" value="Chorismate_bind"/>
    <property type="match status" value="1"/>
</dbReference>
<evidence type="ECO:0000256" key="12">
    <source>
        <dbReference type="ARBA" id="ARBA00023239"/>
    </source>
</evidence>
<evidence type="ECO:0000259" key="17">
    <source>
        <dbReference type="Pfam" id="PF04715"/>
    </source>
</evidence>
<dbReference type="Proteomes" id="UP001179280">
    <property type="component" value="Unassembled WGS sequence"/>
</dbReference>
<evidence type="ECO:0000256" key="3">
    <source>
        <dbReference type="ARBA" id="ARBA00009562"/>
    </source>
</evidence>
<evidence type="ECO:0000256" key="4">
    <source>
        <dbReference type="ARBA" id="ARBA00011575"/>
    </source>
</evidence>
<dbReference type="InterPro" id="IPR005256">
    <property type="entry name" value="Anth_synth_I_PabB"/>
</dbReference>
<dbReference type="EMBL" id="JAFBCV010000012">
    <property type="protein sequence ID" value="MBM7840161.1"/>
    <property type="molecule type" value="Genomic_DNA"/>
</dbReference>
<feature type="domain" description="Anthranilate synthase component I N-terminal" evidence="17">
    <location>
        <begin position="28"/>
        <end position="169"/>
    </location>
</feature>
<keyword evidence="10 15" id="KW-0460">Magnesium</keyword>
<keyword evidence="11 15" id="KW-0057">Aromatic amino acid biosynthesis</keyword>
<dbReference type="GO" id="GO:0004049">
    <property type="term" value="F:anthranilate synthase activity"/>
    <property type="evidence" value="ECO:0007669"/>
    <property type="project" value="UniProtKB-EC"/>
</dbReference>
<comment type="caution">
    <text evidence="18">The sequence shown here is derived from an EMBL/GenBank/DDBJ whole genome shotgun (WGS) entry which is preliminary data.</text>
</comment>
<comment type="similarity">
    <text evidence="3 15">Belongs to the anthranilate synthase component I family.</text>
</comment>
<dbReference type="InterPro" id="IPR006805">
    <property type="entry name" value="Anth_synth_I_N"/>
</dbReference>
<keyword evidence="9 15" id="KW-0822">Tryptophan biosynthesis</keyword>
<comment type="cofactor">
    <cofactor evidence="1 15">
        <name>Mg(2+)</name>
        <dbReference type="ChEBI" id="CHEBI:18420"/>
    </cofactor>
</comment>
<reference evidence="18" key="1">
    <citation type="submission" date="2021-01" db="EMBL/GenBank/DDBJ databases">
        <title>Genomic Encyclopedia of Type Strains, Phase IV (KMG-IV): sequencing the most valuable type-strain genomes for metagenomic binning, comparative biology and taxonomic classification.</title>
        <authorList>
            <person name="Goeker M."/>
        </authorList>
    </citation>
    <scope>NUCLEOTIDE SEQUENCE</scope>
    <source>
        <strain evidence="18">DSM 21943</strain>
    </source>
</reference>
<evidence type="ECO:0000313" key="19">
    <source>
        <dbReference type="Proteomes" id="UP001179280"/>
    </source>
</evidence>
<dbReference type="InterPro" id="IPR015890">
    <property type="entry name" value="Chorismate_C"/>
</dbReference>
<feature type="domain" description="Chorismate-utilising enzyme C-terminal" evidence="16">
    <location>
        <begin position="225"/>
        <end position="478"/>
    </location>
</feature>
<dbReference type="SUPFAM" id="SSF56322">
    <property type="entry name" value="ADC synthase"/>
    <property type="match status" value="1"/>
</dbReference>
<dbReference type="RefSeq" id="WP_204467646.1">
    <property type="nucleotide sequence ID" value="NZ_JAFBCV010000012.1"/>
</dbReference>
<evidence type="ECO:0000256" key="10">
    <source>
        <dbReference type="ARBA" id="ARBA00022842"/>
    </source>
</evidence>
<keyword evidence="19" id="KW-1185">Reference proteome</keyword>
<evidence type="ECO:0000256" key="11">
    <source>
        <dbReference type="ARBA" id="ARBA00023141"/>
    </source>
</evidence>
<keyword evidence="7 15" id="KW-0028">Amino-acid biosynthesis</keyword>
<dbReference type="PRINTS" id="PR00095">
    <property type="entry name" value="ANTSNTHASEI"/>
</dbReference>
<proteinExistence type="inferred from homology"/>
<dbReference type="InterPro" id="IPR019999">
    <property type="entry name" value="Anth_synth_I-like"/>
</dbReference>
<evidence type="ECO:0000256" key="2">
    <source>
        <dbReference type="ARBA" id="ARBA00004873"/>
    </source>
</evidence>